<dbReference type="EMBL" id="CAOQHR010000003">
    <property type="protein sequence ID" value="CAI6332306.1"/>
    <property type="molecule type" value="Genomic_DNA"/>
</dbReference>
<name>A0A9W4XTI9_9PLEO</name>
<dbReference type="SUPFAM" id="SSF51306">
    <property type="entry name" value="LexA/Signal peptidase"/>
    <property type="match status" value="1"/>
</dbReference>
<evidence type="ECO:0000313" key="11">
    <source>
        <dbReference type="Proteomes" id="UP001152607"/>
    </source>
</evidence>
<evidence type="ECO:0000256" key="8">
    <source>
        <dbReference type="RuleBase" id="RU362041"/>
    </source>
</evidence>
<dbReference type="GO" id="GO:0006465">
    <property type="term" value="P:signal peptide processing"/>
    <property type="evidence" value="ECO:0007669"/>
    <property type="project" value="InterPro"/>
</dbReference>
<feature type="active site" evidence="7">
    <location>
        <position position="61"/>
    </location>
</feature>
<feature type="active site" evidence="7">
    <location>
        <position position="108"/>
    </location>
</feature>
<dbReference type="InterPro" id="IPR052064">
    <property type="entry name" value="Mito_IMP1_subunit"/>
</dbReference>
<evidence type="ECO:0000256" key="7">
    <source>
        <dbReference type="PIRSR" id="PIRSR600223-1"/>
    </source>
</evidence>
<keyword evidence="5" id="KW-0472">Membrane</keyword>
<reference evidence="10" key="1">
    <citation type="submission" date="2023-01" db="EMBL/GenBank/DDBJ databases">
        <authorList>
            <person name="Van Ghelder C."/>
            <person name="Rancurel C."/>
        </authorList>
    </citation>
    <scope>NUCLEOTIDE SEQUENCE</scope>
    <source>
        <strain evidence="10">CNCM I-4278</strain>
    </source>
</reference>
<keyword evidence="4 8" id="KW-0496">Mitochondrion</keyword>
<keyword evidence="2 8" id="KW-0999">Mitochondrion inner membrane</keyword>
<dbReference type="InterPro" id="IPR019533">
    <property type="entry name" value="Peptidase_S26"/>
</dbReference>
<comment type="subcellular location">
    <subcellularLocation>
        <location evidence="1 8">Mitochondrion inner membrane</location>
    </subcellularLocation>
</comment>
<evidence type="ECO:0000313" key="10">
    <source>
        <dbReference type="EMBL" id="CAI6332306.1"/>
    </source>
</evidence>
<evidence type="ECO:0000256" key="1">
    <source>
        <dbReference type="ARBA" id="ARBA00004273"/>
    </source>
</evidence>
<proteinExistence type="inferred from homology"/>
<keyword evidence="8" id="KW-0645">Protease</keyword>
<dbReference type="PANTHER" id="PTHR12383:SF16">
    <property type="entry name" value="MITOCHONDRIAL INNER MEMBRANE PROTEASE SUBUNIT 1"/>
    <property type="match status" value="1"/>
</dbReference>
<feature type="domain" description="Peptidase S26" evidence="9">
    <location>
        <begin position="41"/>
        <end position="183"/>
    </location>
</feature>
<dbReference type="PANTHER" id="PTHR12383">
    <property type="entry name" value="PROTEASE FAMILY S26 MITOCHONDRIAL INNER MEMBRANE PROTEASE-RELATED"/>
    <property type="match status" value="1"/>
</dbReference>
<dbReference type="CDD" id="cd06530">
    <property type="entry name" value="S26_SPase_I"/>
    <property type="match status" value="1"/>
</dbReference>
<gene>
    <name evidence="10" type="ORF">PDIGIT_LOCUS5339</name>
</gene>
<dbReference type="AlphaFoldDB" id="A0A9W4XTI9"/>
<keyword evidence="11" id="KW-1185">Reference proteome</keyword>
<dbReference type="Pfam" id="PF10502">
    <property type="entry name" value="Peptidase_S26"/>
    <property type="match status" value="1"/>
</dbReference>
<evidence type="ECO:0000256" key="2">
    <source>
        <dbReference type="ARBA" id="ARBA00022792"/>
    </source>
</evidence>
<dbReference type="Gene3D" id="2.10.109.10">
    <property type="entry name" value="Umud Fragment, subunit A"/>
    <property type="match status" value="1"/>
</dbReference>
<dbReference type="InterPro" id="IPR019757">
    <property type="entry name" value="Pept_S26A_signal_pept_1_Lys-AS"/>
</dbReference>
<dbReference type="OrthoDB" id="308440at2759"/>
<dbReference type="PRINTS" id="PR00727">
    <property type="entry name" value="LEADERPTASE"/>
</dbReference>
<dbReference type="GO" id="GO:0006627">
    <property type="term" value="P:protein processing involved in protein targeting to mitochondrion"/>
    <property type="evidence" value="ECO:0007669"/>
    <property type="project" value="TreeGrafter"/>
</dbReference>
<organism evidence="10 11">
    <name type="scientific">Periconia digitata</name>
    <dbReference type="NCBI Taxonomy" id="1303443"/>
    <lineage>
        <taxon>Eukaryota</taxon>
        <taxon>Fungi</taxon>
        <taxon>Dikarya</taxon>
        <taxon>Ascomycota</taxon>
        <taxon>Pezizomycotina</taxon>
        <taxon>Dothideomycetes</taxon>
        <taxon>Pleosporomycetidae</taxon>
        <taxon>Pleosporales</taxon>
        <taxon>Massarineae</taxon>
        <taxon>Periconiaceae</taxon>
        <taxon>Periconia</taxon>
    </lineage>
</organism>
<sequence length="212" mass="23362">MPPPRTPIPSLFSRLRTATSQPHRPDSTTLHRSVKHVIAGGIFTHIFISYIGGVSFTHGISMVPTIPYSGQPAPFIIYSNLHRRGRNIQVGDMVIFKHPTRSGQTALKRVIGLPGDYVSVVSGARDEGDLGKKAEDGDWANVKNQAFRVPEGHCWVAGDNLDWSRDSRVHGPVPLALVQSKAVGLLFPWRERRWFKNGLGDSNGVGKEQVIL</sequence>
<comment type="similarity">
    <text evidence="6">Belongs to the peptidase S26 family. IMP1 subfamily.</text>
</comment>
<dbReference type="NCBIfam" id="TIGR02227">
    <property type="entry name" value="sigpep_I_bact"/>
    <property type="match status" value="1"/>
</dbReference>
<evidence type="ECO:0000259" key="9">
    <source>
        <dbReference type="Pfam" id="PF10502"/>
    </source>
</evidence>
<dbReference type="InterPro" id="IPR000223">
    <property type="entry name" value="Pept_S26A_signal_pept_1"/>
</dbReference>
<dbReference type="EC" id="3.4.21.-" evidence="8"/>
<evidence type="ECO:0000256" key="3">
    <source>
        <dbReference type="ARBA" id="ARBA00022801"/>
    </source>
</evidence>
<accession>A0A9W4XTI9</accession>
<evidence type="ECO:0000256" key="4">
    <source>
        <dbReference type="ARBA" id="ARBA00023128"/>
    </source>
</evidence>
<evidence type="ECO:0000256" key="6">
    <source>
        <dbReference type="ARBA" id="ARBA00038445"/>
    </source>
</evidence>
<dbReference type="PROSITE" id="PS00760">
    <property type="entry name" value="SPASE_I_2"/>
    <property type="match status" value="1"/>
</dbReference>
<evidence type="ECO:0000256" key="5">
    <source>
        <dbReference type="ARBA" id="ARBA00023136"/>
    </source>
</evidence>
<comment type="caution">
    <text evidence="10">The sequence shown here is derived from an EMBL/GenBank/DDBJ whole genome shotgun (WGS) entry which is preliminary data.</text>
</comment>
<protein>
    <recommendedName>
        <fullName evidence="8">Mitochondrial inner membrane protease subunit</fullName>
        <ecNumber evidence="8">3.4.21.-</ecNumber>
    </recommendedName>
</protein>
<dbReference type="InterPro" id="IPR036286">
    <property type="entry name" value="LexA/Signal_pep-like_sf"/>
</dbReference>
<keyword evidence="3 8" id="KW-0378">Hydrolase</keyword>
<dbReference type="GO" id="GO:0042720">
    <property type="term" value="C:mitochondrial inner membrane peptidase complex"/>
    <property type="evidence" value="ECO:0007669"/>
    <property type="project" value="TreeGrafter"/>
</dbReference>
<dbReference type="GO" id="GO:0004252">
    <property type="term" value="F:serine-type endopeptidase activity"/>
    <property type="evidence" value="ECO:0007669"/>
    <property type="project" value="InterPro"/>
</dbReference>
<dbReference type="Proteomes" id="UP001152607">
    <property type="component" value="Unassembled WGS sequence"/>
</dbReference>